<reference evidence="2" key="1">
    <citation type="submission" date="2020-07" db="EMBL/GenBank/DDBJ databases">
        <title>Clinical and genomic characterization of carbapenemase-producing Enterobacterales causing secondary infections during the COVID-19 crisis at a New York City hospital.</title>
        <authorList>
            <person name="Gomez-Simmonds A."/>
            <person name="Annavajhala M.K."/>
            <person name="Uhlemann A.-C."/>
        </authorList>
    </citation>
    <scope>NUCLEOTIDE SEQUENCE</scope>
    <source>
        <strain evidence="2">NK1396</strain>
    </source>
</reference>
<dbReference type="Pfam" id="PF01809">
    <property type="entry name" value="YidD"/>
    <property type="match status" value="1"/>
</dbReference>
<comment type="function">
    <text evidence="1">Could be involved in insertion of integral membrane proteins into the membrane.</text>
</comment>
<gene>
    <name evidence="2" type="primary">yidD</name>
    <name evidence="2" type="ORF">IE983_15625</name>
</gene>
<name>A0A927DLQ0_9ENTR</name>
<comment type="subcellular location">
    <subcellularLocation>
        <location evidence="1">Cell membrane</location>
        <topology evidence="1">Peripheral membrane protein</topology>
        <orientation evidence="1">Cytoplasmic side</orientation>
    </subcellularLocation>
</comment>
<dbReference type="GO" id="GO:0005886">
    <property type="term" value="C:plasma membrane"/>
    <property type="evidence" value="ECO:0007669"/>
    <property type="project" value="UniProtKB-SubCell"/>
</dbReference>
<dbReference type="HAMAP" id="MF_00386">
    <property type="entry name" value="UPF0161_YidD"/>
    <property type="match status" value="1"/>
</dbReference>
<evidence type="ECO:0000313" key="3">
    <source>
        <dbReference type="Proteomes" id="UP000655273"/>
    </source>
</evidence>
<protein>
    <recommendedName>
        <fullName evidence="1">Putative membrane protein insertion efficiency factor</fullName>
    </recommendedName>
</protein>
<evidence type="ECO:0000313" key="2">
    <source>
        <dbReference type="EMBL" id="MBD3707117.1"/>
    </source>
</evidence>
<dbReference type="NCBIfam" id="TIGR00278">
    <property type="entry name" value="membrane protein insertion efficiency factor YidD"/>
    <property type="match status" value="1"/>
</dbReference>
<dbReference type="SMART" id="SM01234">
    <property type="entry name" value="Haemolytic"/>
    <property type="match status" value="1"/>
</dbReference>
<dbReference type="AlphaFoldDB" id="A0A927DLQ0"/>
<keyword evidence="1" id="KW-0472">Membrane</keyword>
<comment type="similarity">
    <text evidence="1">Belongs to the UPF0161 family.</text>
</comment>
<proteinExistence type="inferred from homology"/>
<sequence length="95" mass="10768">MLSRKRWKNYGAATVAPGSRVLIALIRVYQRLISPLLGPHCRFTPTCSSYGIEALRRFGVIKGSWLTVKRVLKCHPLHPVETTPSLRGPFDTREH</sequence>
<comment type="caution">
    <text evidence="2">The sequence shown here is derived from an EMBL/GenBank/DDBJ whole genome shotgun (WGS) entry which is preliminary data.</text>
</comment>
<dbReference type="PANTHER" id="PTHR33383:SF1">
    <property type="entry name" value="MEMBRANE PROTEIN INSERTION EFFICIENCY FACTOR-RELATED"/>
    <property type="match status" value="1"/>
</dbReference>
<dbReference type="EMBL" id="JACXTA010000001">
    <property type="protein sequence ID" value="MBD3707117.1"/>
    <property type="molecule type" value="Genomic_DNA"/>
</dbReference>
<organism evidence="2 3">
    <name type="scientific">Enterobacter hormaechei</name>
    <dbReference type="NCBI Taxonomy" id="158836"/>
    <lineage>
        <taxon>Bacteria</taxon>
        <taxon>Pseudomonadati</taxon>
        <taxon>Pseudomonadota</taxon>
        <taxon>Gammaproteobacteria</taxon>
        <taxon>Enterobacterales</taxon>
        <taxon>Enterobacteriaceae</taxon>
        <taxon>Enterobacter</taxon>
        <taxon>Enterobacter cloacae complex</taxon>
    </lineage>
</organism>
<dbReference type="PANTHER" id="PTHR33383">
    <property type="entry name" value="MEMBRANE PROTEIN INSERTION EFFICIENCY FACTOR-RELATED"/>
    <property type="match status" value="1"/>
</dbReference>
<accession>A0A927DLQ0</accession>
<dbReference type="InterPro" id="IPR002696">
    <property type="entry name" value="Membr_insert_effic_factor_YidD"/>
</dbReference>
<dbReference type="Proteomes" id="UP000655273">
    <property type="component" value="Unassembled WGS sequence"/>
</dbReference>
<evidence type="ECO:0000256" key="1">
    <source>
        <dbReference type="HAMAP-Rule" id="MF_00386"/>
    </source>
</evidence>
<keyword evidence="1" id="KW-1003">Cell membrane</keyword>